<dbReference type="Gene3D" id="3.30.420.10">
    <property type="entry name" value="Ribonuclease H-like superfamily/Ribonuclease H"/>
    <property type="match status" value="1"/>
</dbReference>
<dbReference type="GO" id="GO:0003676">
    <property type="term" value="F:nucleic acid binding"/>
    <property type="evidence" value="ECO:0007669"/>
    <property type="project" value="InterPro"/>
</dbReference>
<gene>
    <name evidence="1" type="primary">X975_11620</name>
    <name evidence="1" type="ORF">TNIN_342181</name>
</gene>
<keyword evidence="2" id="KW-1185">Reference proteome</keyword>
<dbReference type="OrthoDB" id="6433921at2759"/>
<dbReference type="EMBL" id="BMAV01012897">
    <property type="protein sequence ID" value="GFY59949.1"/>
    <property type="molecule type" value="Genomic_DNA"/>
</dbReference>
<accession>A0A8X6XUT5</accession>
<dbReference type="PANTHER" id="PTHR46060">
    <property type="entry name" value="MARINER MOS1 TRANSPOSASE-LIKE PROTEIN"/>
    <property type="match status" value="1"/>
</dbReference>
<dbReference type="AlphaFoldDB" id="A0A8X6XUT5"/>
<dbReference type="InterPro" id="IPR052709">
    <property type="entry name" value="Transposase-MT_Hybrid"/>
</dbReference>
<protein>
    <submittedName>
        <fullName evidence="1">Histone-lysine N-methyltransferase SETMAR</fullName>
    </submittedName>
</protein>
<comment type="caution">
    <text evidence="1">The sequence shown here is derived from an EMBL/GenBank/DDBJ whole genome shotgun (WGS) entry which is preliminary data.</text>
</comment>
<evidence type="ECO:0000313" key="1">
    <source>
        <dbReference type="EMBL" id="GFY59949.1"/>
    </source>
</evidence>
<reference evidence="1" key="1">
    <citation type="submission" date="2020-08" db="EMBL/GenBank/DDBJ databases">
        <title>Multicomponent nature underlies the extraordinary mechanical properties of spider dragline silk.</title>
        <authorList>
            <person name="Kono N."/>
            <person name="Nakamura H."/>
            <person name="Mori M."/>
            <person name="Yoshida Y."/>
            <person name="Ohtoshi R."/>
            <person name="Malay A.D."/>
            <person name="Moran D.A.P."/>
            <person name="Tomita M."/>
            <person name="Numata K."/>
            <person name="Arakawa K."/>
        </authorList>
    </citation>
    <scope>NUCLEOTIDE SEQUENCE</scope>
</reference>
<proteinExistence type="predicted"/>
<dbReference type="PANTHER" id="PTHR46060:SF1">
    <property type="entry name" value="MARINER MOS1 TRANSPOSASE-LIKE PROTEIN"/>
    <property type="match status" value="1"/>
</dbReference>
<organism evidence="1 2">
    <name type="scientific">Trichonephila inaurata madagascariensis</name>
    <dbReference type="NCBI Taxonomy" id="2747483"/>
    <lineage>
        <taxon>Eukaryota</taxon>
        <taxon>Metazoa</taxon>
        <taxon>Ecdysozoa</taxon>
        <taxon>Arthropoda</taxon>
        <taxon>Chelicerata</taxon>
        <taxon>Arachnida</taxon>
        <taxon>Araneae</taxon>
        <taxon>Araneomorphae</taxon>
        <taxon>Entelegynae</taxon>
        <taxon>Araneoidea</taxon>
        <taxon>Nephilidae</taxon>
        <taxon>Trichonephila</taxon>
        <taxon>Trichonephila inaurata</taxon>
    </lineage>
</organism>
<sequence>MGQTVTEDLYSPQLERVQQALHQKDTALVNRKDVLLLHDNARLHVARVARNTIQQPGCETLCHPPYSYDLAPSDYYLCHSLVNHLRGINPTPMKQTYAKLSWTSLRPTPPQGN</sequence>
<dbReference type="InterPro" id="IPR036397">
    <property type="entry name" value="RNaseH_sf"/>
</dbReference>
<evidence type="ECO:0000313" key="2">
    <source>
        <dbReference type="Proteomes" id="UP000886998"/>
    </source>
</evidence>
<name>A0A8X6XUT5_9ARAC</name>
<dbReference type="Proteomes" id="UP000886998">
    <property type="component" value="Unassembled WGS sequence"/>
</dbReference>